<dbReference type="EMBL" id="MU393597">
    <property type="protein sequence ID" value="KAI4860162.1"/>
    <property type="molecule type" value="Genomic_DNA"/>
</dbReference>
<dbReference type="Proteomes" id="UP001497700">
    <property type="component" value="Unassembled WGS sequence"/>
</dbReference>
<keyword evidence="2" id="KW-1185">Reference proteome</keyword>
<proteinExistence type="predicted"/>
<reference evidence="1 2" key="1">
    <citation type="journal article" date="2022" name="New Phytol.">
        <title>Ecological generalism drives hyperdiversity of secondary metabolite gene clusters in xylarialean endophytes.</title>
        <authorList>
            <person name="Franco M.E.E."/>
            <person name="Wisecaver J.H."/>
            <person name="Arnold A.E."/>
            <person name="Ju Y.M."/>
            <person name="Slot J.C."/>
            <person name="Ahrendt S."/>
            <person name="Moore L.P."/>
            <person name="Eastman K.E."/>
            <person name="Scott K."/>
            <person name="Konkel Z."/>
            <person name="Mondo S.J."/>
            <person name="Kuo A."/>
            <person name="Hayes R.D."/>
            <person name="Haridas S."/>
            <person name="Andreopoulos B."/>
            <person name="Riley R."/>
            <person name="LaButti K."/>
            <person name="Pangilinan J."/>
            <person name="Lipzen A."/>
            <person name="Amirebrahimi M."/>
            <person name="Yan J."/>
            <person name="Adam C."/>
            <person name="Keymanesh K."/>
            <person name="Ng V."/>
            <person name="Louie K."/>
            <person name="Northen T."/>
            <person name="Drula E."/>
            <person name="Henrissat B."/>
            <person name="Hsieh H.M."/>
            <person name="Youens-Clark K."/>
            <person name="Lutzoni F."/>
            <person name="Miadlikowska J."/>
            <person name="Eastwood D.C."/>
            <person name="Hamelin R.C."/>
            <person name="Grigoriev I.V."/>
            <person name="U'Ren J.M."/>
        </authorList>
    </citation>
    <scope>NUCLEOTIDE SEQUENCE [LARGE SCALE GENOMIC DNA]</scope>
    <source>
        <strain evidence="1 2">CBS 119005</strain>
    </source>
</reference>
<comment type="caution">
    <text evidence="1">The sequence shown here is derived from an EMBL/GenBank/DDBJ whole genome shotgun (WGS) entry which is preliminary data.</text>
</comment>
<name>A0ACB9YLT0_9PEZI</name>
<protein>
    <submittedName>
        <fullName evidence="1">MFS general substrate transporter</fullName>
    </submittedName>
</protein>
<sequence length="452" mass="48157">MGSEKDSSSNLSIQGAELFEGTVDRREDIKQALQNTAPPPPAGPPKPLQVPDGGLDAWLQVFGAFVVMMATWGLVNTFGVYQTYYETDLLKTSTSSDISWIGSLQGALLMMGGLVSGPLFDAGHFHALTVSGLFLVVFGLFMTSLCAAYWQVLLAQGVCVGLGCGLLFLPSAAILSQYFARRRALALGVQSAGSPLGGIVFPIIFSRLEPKIGFGWATRVIAFILLGLAVVPLVFMRPRAAPPKRKRAFIDSTALREPAFLSYCGAGLLAFMGLYVPFFYLQLYSLHYKVVSQDLGAYLVTLLNAGSVFGRILPNFAADHLGSMNMLAAMTLGAGVLAFGWLGVRDLAGTVVFALLFGFFNGGVTSLPPSAIVALTPDMTRLGTRMGMVFACIGVAVLVGTPIAGAILRGADDDALWRGLVVFSAATLFVGGLGFVLTQWLHVRHVKRQVKE</sequence>
<gene>
    <name evidence="1" type="ORF">F4820DRAFT_437657</name>
</gene>
<organism evidence="1 2">
    <name type="scientific">Hypoxylon rubiginosum</name>
    <dbReference type="NCBI Taxonomy" id="110542"/>
    <lineage>
        <taxon>Eukaryota</taxon>
        <taxon>Fungi</taxon>
        <taxon>Dikarya</taxon>
        <taxon>Ascomycota</taxon>
        <taxon>Pezizomycotina</taxon>
        <taxon>Sordariomycetes</taxon>
        <taxon>Xylariomycetidae</taxon>
        <taxon>Xylariales</taxon>
        <taxon>Hypoxylaceae</taxon>
        <taxon>Hypoxylon</taxon>
    </lineage>
</organism>
<evidence type="ECO:0000313" key="1">
    <source>
        <dbReference type="EMBL" id="KAI4860162.1"/>
    </source>
</evidence>
<evidence type="ECO:0000313" key="2">
    <source>
        <dbReference type="Proteomes" id="UP001497700"/>
    </source>
</evidence>
<accession>A0ACB9YLT0</accession>